<dbReference type="InterPro" id="IPR023796">
    <property type="entry name" value="Serpin_dom"/>
</dbReference>
<proteinExistence type="inferred from homology"/>
<dbReference type="Pfam" id="PF00079">
    <property type="entry name" value="Serpin"/>
    <property type="match status" value="1"/>
</dbReference>
<organism evidence="6 7">
    <name type="scientific">Chrysodeixis includens</name>
    <name type="common">Soybean looper</name>
    <name type="synonym">Pseudoplusia includens</name>
    <dbReference type="NCBI Taxonomy" id="689277"/>
    <lineage>
        <taxon>Eukaryota</taxon>
        <taxon>Metazoa</taxon>
        <taxon>Ecdysozoa</taxon>
        <taxon>Arthropoda</taxon>
        <taxon>Hexapoda</taxon>
        <taxon>Insecta</taxon>
        <taxon>Pterygota</taxon>
        <taxon>Neoptera</taxon>
        <taxon>Endopterygota</taxon>
        <taxon>Lepidoptera</taxon>
        <taxon>Glossata</taxon>
        <taxon>Ditrysia</taxon>
        <taxon>Noctuoidea</taxon>
        <taxon>Noctuidae</taxon>
        <taxon>Plusiinae</taxon>
        <taxon>Chrysodeixis</taxon>
    </lineage>
</organism>
<evidence type="ECO:0000256" key="3">
    <source>
        <dbReference type="RuleBase" id="RU000411"/>
    </source>
</evidence>
<reference evidence="6" key="1">
    <citation type="submission" date="2021-12" db="EMBL/GenBank/DDBJ databases">
        <authorList>
            <person name="King R."/>
        </authorList>
    </citation>
    <scope>NUCLEOTIDE SEQUENCE</scope>
</reference>
<keyword evidence="4" id="KW-0732">Signal</keyword>
<sequence length="401" mass="46080">MKFTQFAIVVTLWSGVLGYDYHCSKRSALLLLKRPAYEFSVKMLQRVTQDTDSHFVYSPLSTWLQLTALAEGATGSTLREIWNVTRHHRNKCFKRKLSEILDNLNSELRYESKRKSVMAIDRLIGVKSSYVRAVQKLYGIKVMLLDFSEPTKSADKVNKAIEDGTGAVIDRIVYFDDFIDRMLLMSDANYFRSEWKTPFNPAYTTLQPFYSNQGLKIGEVPMMNQIGYYHYVDVARIKAKVLEIPCASRRISMLIFMPTVKGWIGEIFYSLQNTRLTGIFNMYKKNGLKLINVTMPVFSQQTEIDNLPELVYDMGIKKIFNPDIAEFKSISDYKIYASLMTQVTDIEVNEKGISVETANFLVNNNDTVTDFLVDKPFAYMIVDRLTEFILFAGVYSKPGDV</sequence>
<dbReference type="InterPro" id="IPR036186">
    <property type="entry name" value="Serpin_sf"/>
</dbReference>
<dbReference type="GO" id="GO:0004867">
    <property type="term" value="F:serine-type endopeptidase inhibitor activity"/>
    <property type="evidence" value="ECO:0007669"/>
    <property type="project" value="UniProtKB-KW"/>
</dbReference>
<gene>
    <name evidence="6" type="ORF">CINC_LOCUS8211</name>
</gene>
<dbReference type="Proteomes" id="UP001154114">
    <property type="component" value="Chromosome 25"/>
</dbReference>
<evidence type="ECO:0000256" key="4">
    <source>
        <dbReference type="SAM" id="SignalP"/>
    </source>
</evidence>
<evidence type="ECO:0000313" key="6">
    <source>
        <dbReference type="EMBL" id="CAH0598386.1"/>
    </source>
</evidence>
<feature type="signal peptide" evidence="4">
    <location>
        <begin position="1"/>
        <end position="18"/>
    </location>
</feature>
<protein>
    <recommendedName>
        <fullName evidence="5">Serpin domain-containing protein</fullName>
    </recommendedName>
</protein>
<dbReference type="InterPro" id="IPR042178">
    <property type="entry name" value="Serpin_sf_1"/>
</dbReference>
<comment type="similarity">
    <text evidence="3">Belongs to the serpin family.</text>
</comment>
<dbReference type="SUPFAM" id="SSF56574">
    <property type="entry name" value="Serpins"/>
    <property type="match status" value="1"/>
</dbReference>
<name>A0A9P0FWH5_CHRIL</name>
<dbReference type="PANTHER" id="PTHR11461">
    <property type="entry name" value="SERINE PROTEASE INHIBITOR, SERPIN"/>
    <property type="match status" value="1"/>
</dbReference>
<accession>A0A9P0FWH5</accession>
<evidence type="ECO:0000256" key="1">
    <source>
        <dbReference type="ARBA" id="ARBA00022690"/>
    </source>
</evidence>
<dbReference type="Gene3D" id="2.30.39.10">
    <property type="entry name" value="Alpha-1-antitrypsin, domain 1"/>
    <property type="match status" value="1"/>
</dbReference>
<feature type="chain" id="PRO_5040498541" description="Serpin domain-containing protein" evidence="4">
    <location>
        <begin position="19"/>
        <end position="401"/>
    </location>
</feature>
<dbReference type="InterPro" id="IPR000215">
    <property type="entry name" value="Serpin_fam"/>
</dbReference>
<evidence type="ECO:0000256" key="2">
    <source>
        <dbReference type="ARBA" id="ARBA00022900"/>
    </source>
</evidence>
<dbReference type="GO" id="GO:0005615">
    <property type="term" value="C:extracellular space"/>
    <property type="evidence" value="ECO:0007669"/>
    <property type="project" value="InterPro"/>
</dbReference>
<feature type="domain" description="Serpin" evidence="5">
    <location>
        <begin position="41"/>
        <end position="398"/>
    </location>
</feature>
<dbReference type="OrthoDB" id="671595at2759"/>
<evidence type="ECO:0000259" key="5">
    <source>
        <dbReference type="SMART" id="SM00093"/>
    </source>
</evidence>
<dbReference type="PANTHER" id="PTHR11461:SF367">
    <property type="entry name" value="GH21475P-RELATED"/>
    <property type="match status" value="1"/>
</dbReference>
<dbReference type="Gene3D" id="3.30.497.10">
    <property type="entry name" value="Antithrombin, subunit I, domain 2"/>
    <property type="match status" value="1"/>
</dbReference>
<dbReference type="SMART" id="SM00093">
    <property type="entry name" value="SERPIN"/>
    <property type="match status" value="1"/>
</dbReference>
<dbReference type="EMBL" id="LR824028">
    <property type="protein sequence ID" value="CAH0598386.1"/>
    <property type="molecule type" value="Genomic_DNA"/>
</dbReference>
<keyword evidence="1" id="KW-0646">Protease inhibitor</keyword>
<keyword evidence="7" id="KW-1185">Reference proteome</keyword>
<dbReference type="InterPro" id="IPR042185">
    <property type="entry name" value="Serpin_sf_2"/>
</dbReference>
<keyword evidence="2" id="KW-0722">Serine protease inhibitor</keyword>
<evidence type="ECO:0000313" key="7">
    <source>
        <dbReference type="Proteomes" id="UP001154114"/>
    </source>
</evidence>
<dbReference type="AlphaFoldDB" id="A0A9P0FWH5"/>